<dbReference type="Proteomes" id="UP000279911">
    <property type="component" value="Unassembled WGS sequence"/>
</dbReference>
<dbReference type="GO" id="GO:0016747">
    <property type="term" value="F:acyltransferase activity, transferring groups other than amino-acyl groups"/>
    <property type="evidence" value="ECO:0007669"/>
    <property type="project" value="InterPro"/>
</dbReference>
<dbReference type="PANTHER" id="PTHR43877">
    <property type="entry name" value="AMINOALKYLPHOSPHONATE N-ACETYLTRANSFERASE-RELATED-RELATED"/>
    <property type="match status" value="1"/>
</dbReference>
<protein>
    <submittedName>
        <fullName evidence="4">GNAT family N-acetyltransferase</fullName>
    </submittedName>
</protein>
<evidence type="ECO:0000256" key="1">
    <source>
        <dbReference type="ARBA" id="ARBA00022679"/>
    </source>
</evidence>
<dbReference type="EMBL" id="RSFW01000006">
    <property type="protein sequence ID" value="RSD28704.1"/>
    <property type="molecule type" value="Genomic_DNA"/>
</dbReference>
<evidence type="ECO:0000313" key="5">
    <source>
        <dbReference type="Proteomes" id="UP000279911"/>
    </source>
</evidence>
<name>A0A3R9FKS1_9BACI</name>
<dbReference type="AlphaFoldDB" id="A0A3R9FKS1"/>
<proteinExistence type="predicted"/>
<dbReference type="SUPFAM" id="SSF55729">
    <property type="entry name" value="Acyl-CoA N-acyltransferases (Nat)"/>
    <property type="match status" value="2"/>
</dbReference>
<sequence>MDLKIIRLTSNNFSRVVLKKNTELPDSDALNRLEKKATGDTILSHWGVVTPNGDLVGFGEFATGAWDPVLKPGTAQVTIRVASDWRNRGVGSLILQEIERFAHKNMVEVLLTGIQDTNDKDLRWAEKQGFMKTWHTFESRLELTGCMIGHHSDLKPRGIRFTTLADYPQTNDYYKRFWDFWWELVSDVPGMEGKPQPDLEYMLNLTKDFDKQGFILAVEDDRWVALSIVIKESEEACYNSMTGVSRDYRGRGLAQAIKRKAIEYALQKNIKYIRTHNDSRNASMLAVNKKLGYQQEPGIYGLQKNIGR</sequence>
<evidence type="ECO:0000259" key="3">
    <source>
        <dbReference type="PROSITE" id="PS51186"/>
    </source>
</evidence>
<keyword evidence="2" id="KW-0012">Acyltransferase</keyword>
<keyword evidence="1 4" id="KW-0808">Transferase</keyword>
<organism evidence="4 5">
    <name type="scientific">Mesobacillus subterraneus</name>
    <dbReference type="NCBI Taxonomy" id="285983"/>
    <lineage>
        <taxon>Bacteria</taxon>
        <taxon>Bacillati</taxon>
        <taxon>Bacillota</taxon>
        <taxon>Bacilli</taxon>
        <taxon>Bacillales</taxon>
        <taxon>Bacillaceae</taxon>
        <taxon>Mesobacillus</taxon>
    </lineage>
</organism>
<dbReference type="Gene3D" id="3.40.630.30">
    <property type="match status" value="1"/>
</dbReference>
<dbReference type="RefSeq" id="WP_125478666.1">
    <property type="nucleotide sequence ID" value="NZ_RSFW01000006.1"/>
</dbReference>
<dbReference type="CDD" id="cd04301">
    <property type="entry name" value="NAT_SF"/>
    <property type="match status" value="2"/>
</dbReference>
<dbReference type="InterPro" id="IPR016181">
    <property type="entry name" value="Acyl_CoA_acyltransferase"/>
</dbReference>
<dbReference type="InterPro" id="IPR000182">
    <property type="entry name" value="GNAT_dom"/>
</dbReference>
<dbReference type="OrthoDB" id="4140682at2"/>
<evidence type="ECO:0000256" key="2">
    <source>
        <dbReference type="ARBA" id="ARBA00023315"/>
    </source>
</evidence>
<comment type="caution">
    <text evidence="4">The sequence shown here is derived from an EMBL/GenBank/DDBJ whole genome shotgun (WGS) entry which is preliminary data.</text>
</comment>
<accession>A0A3R9FKS1</accession>
<dbReference type="Pfam" id="PF00583">
    <property type="entry name" value="Acetyltransf_1"/>
    <property type="match status" value="2"/>
</dbReference>
<dbReference type="InterPro" id="IPR050832">
    <property type="entry name" value="Bact_Acetyltransf"/>
</dbReference>
<evidence type="ECO:0000313" key="4">
    <source>
        <dbReference type="EMBL" id="RSD28704.1"/>
    </source>
</evidence>
<feature type="domain" description="N-acetyltransferase" evidence="3">
    <location>
        <begin position="3"/>
        <end position="155"/>
    </location>
</feature>
<reference evidence="5" key="1">
    <citation type="submission" date="2018-12" db="EMBL/GenBank/DDBJ databases">
        <title>Bacillus chawlae sp. nov., Bacillus glennii sp. nov., and Bacillus saganii sp. nov. Isolated from the Vehicle Assembly Building at Kennedy Space Center where the Viking Spacecraft were Assembled.</title>
        <authorList>
            <person name="Seuylemezian A."/>
            <person name="Vaishampayan P."/>
        </authorList>
    </citation>
    <scope>NUCLEOTIDE SEQUENCE [LARGE SCALE GENOMIC DNA]</scope>
    <source>
        <strain evidence="5">DSM 13966</strain>
    </source>
</reference>
<dbReference type="PROSITE" id="PS51186">
    <property type="entry name" value="GNAT"/>
    <property type="match status" value="2"/>
</dbReference>
<gene>
    <name evidence="4" type="ORF">EJA10_03780</name>
</gene>
<feature type="domain" description="N-acetyltransferase" evidence="3">
    <location>
        <begin position="157"/>
        <end position="307"/>
    </location>
</feature>